<comment type="subunit">
    <text evidence="13">F-type ATPases have 2 components, CF(1) - the catalytic core - and CF(0) - the membrane proton channel. CF(1) has five subunits: alpha(3), beta(3), gamma(1), delta(1), epsilon(1). CF(0) has four main subunits: a(1), b(1), b'(1) and c(9-12).</text>
</comment>
<dbReference type="EMBL" id="DRQG01000133">
    <property type="protein sequence ID" value="HGY56855.1"/>
    <property type="molecule type" value="Genomic_DNA"/>
</dbReference>
<dbReference type="NCBIfam" id="NF009884">
    <property type="entry name" value="PRK13343.1"/>
    <property type="match status" value="1"/>
</dbReference>
<dbReference type="GO" id="GO:0005524">
    <property type="term" value="F:ATP binding"/>
    <property type="evidence" value="ECO:0007669"/>
    <property type="project" value="UniProtKB-UniRule"/>
</dbReference>
<gene>
    <name evidence="14" type="primary">atpA</name>
    <name evidence="18" type="ORF">ENK44_14200</name>
</gene>
<comment type="similarity">
    <text evidence="3 14">Belongs to the ATPase alpha/beta chains family.</text>
</comment>
<evidence type="ECO:0000256" key="9">
    <source>
        <dbReference type="ARBA" id="ARBA00023065"/>
    </source>
</evidence>
<dbReference type="PANTHER" id="PTHR48082">
    <property type="entry name" value="ATP SYNTHASE SUBUNIT ALPHA, MITOCHONDRIAL"/>
    <property type="match status" value="1"/>
</dbReference>
<dbReference type="GO" id="GO:0043531">
    <property type="term" value="F:ADP binding"/>
    <property type="evidence" value="ECO:0007669"/>
    <property type="project" value="TreeGrafter"/>
</dbReference>
<feature type="binding site" evidence="14">
    <location>
        <begin position="171"/>
        <end position="178"/>
    </location>
    <ligand>
        <name>ATP</name>
        <dbReference type="ChEBI" id="CHEBI:30616"/>
    </ligand>
</feature>
<dbReference type="CDD" id="cd18113">
    <property type="entry name" value="ATP-synt_F1_alpha_C"/>
    <property type="match status" value="1"/>
</dbReference>
<evidence type="ECO:0000259" key="17">
    <source>
        <dbReference type="Pfam" id="PF02874"/>
    </source>
</evidence>
<accession>A0A7V4WW55</accession>
<keyword evidence="10 14" id="KW-0472">Membrane</keyword>
<dbReference type="NCBIfam" id="TIGR00962">
    <property type="entry name" value="atpA"/>
    <property type="match status" value="1"/>
</dbReference>
<dbReference type="InterPro" id="IPR020003">
    <property type="entry name" value="ATPase_a/bsu_AS"/>
</dbReference>
<dbReference type="Pfam" id="PF02874">
    <property type="entry name" value="ATP-synt_ab_N"/>
    <property type="match status" value="1"/>
</dbReference>
<dbReference type="InterPro" id="IPR005294">
    <property type="entry name" value="ATP_synth_F1_asu"/>
</dbReference>
<comment type="catalytic activity">
    <reaction evidence="14">
        <text>ATP + H2O + 4 H(+)(in) = ADP + phosphate + 5 H(+)(out)</text>
        <dbReference type="Rhea" id="RHEA:57720"/>
        <dbReference type="ChEBI" id="CHEBI:15377"/>
        <dbReference type="ChEBI" id="CHEBI:15378"/>
        <dbReference type="ChEBI" id="CHEBI:30616"/>
        <dbReference type="ChEBI" id="CHEBI:43474"/>
        <dbReference type="ChEBI" id="CHEBI:456216"/>
        <dbReference type="EC" id="7.1.2.2"/>
    </reaction>
</comment>
<dbReference type="SUPFAM" id="SSF50615">
    <property type="entry name" value="N-terminal domain of alpha and beta subunits of F1 ATP synthase"/>
    <property type="match status" value="1"/>
</dbReference>
<evidence type="ECO:0000256" key="7">
    <source>
        <dbReference type="ARBA" id="ARBA00022840"/>
    </source>
</evidence>
<dbReference type="InterPro" id="IPR027417">
    <property type="entry name" value="P-loop_NTPase"/>
</dbReference>
<dbReference type="Proteomes" id="UP000885779">
    <property type="component" value="Unassembled WGS sequence"/>
</dbReference>
<evidence type="ECO:0000259" key="16">
    <source>
        <dbReference type="Pfam" id="PF00306"/>
    </source>
</evidence>
<dbReference type="InterPro" id="IPR000194">
    <property type="entry name" value="ATPase_F1/V1/A1_a/bsu_nucl-bd"/>
</dbReference>
<comment type="caution">
    <text evidence="18">The sequence shown here is derived from an EMBL/GenBank/DDBJ whole genome shotgun (WGS) entry which is preliminary data.</text>
</comment>
<evidence type="ECO:0000256" key="12">
    <source>
        <dbReference type="ARBA" id="ARBA00023310"/>
    </source>
</evidence>
<dbReference type="EC" id="7.1.2.2" evidence="14"/>
<evidence type="ECO:0000256" key="3">
    <source>
        <dbReference type="ARBA" id="ARBA00008936"/>
    </source>
</evidence>
<dbReference type="PIRSF" id="PIRSF039088">
    <property type="entry name" value="F_ATPase_subunit_alpha"/>
    <property type="match status" value="1"/>
</dbReference>
<sequence>MSNAVRPDEVSAILKKQLQDFQKETDVYEVGTVLQVGDGIARVYGLEKVMAGELVEFPHEVMGMVLNLEEDNVGVILLGEDILIKEGDLVKRTKRVVEVPVGDALVGRVVNPLGQPMDGKGKIDTEHFSLLERKATGVVTRQPVKEPLATGIKAIDSMIPIGRGQRELIIGDRQTGKTAIAIDTIINQKGKDVICVYVAIGQKASTVAKVIKTLEEHGAMEHTIVVAANASDPAPLQYIAPYAGAAMGEYFRDNGRHALVVYDDLTKHAWAYRQVSLLLRRPPGREAYPGDVFYLHSRLLERAAKLNDELGGGSLTALPIIETQAGDVSAYIPTNVISITDGQIFLESGLFYSGVRPAINVGISVSRVGGSAQIKAMKQVAGSLRLDLAQYREMEAFAKFGSDLDEATQQQLRRGERLVEILKQGQYQPIPFEKQIAVIYAATNGYLDKLPVGVLLRFEAEFIDYLEMKYSDLLPAIAEEKVLSDEIKQKLNKALEQFLATFKVEED</sequence>
<dbReference type="AlphaFoldDB" id="A0A7V4WW55"/>
<dbReference type="Pfam" id="PF00306">
    <property type="entry name" value="ATP-synt_ab_C"/>
    <property type="match status" value="1"/>
</dbReference>
<keyword evidence="12 14" id="KW-0066">ATP synthesis</keyword>
<protein>
    <recommendedName>
        <fullName evidence="14">ATP synthase subunit alpha</fullName>
        <ecNumber evidence="14">7.1.2.2</ecNumber>
    </recommendedName>
    <alternativeName>
        <fullName evidence="14">ATP synthase F1 sector subunit alpha</fullName>
    </alternativeName>
    <alternativeName>
        <fullName evidence="14">F-ATPase subunit alpha</fullName>
    </alternativeName>
</protein>
<dbReference type="Gene3D" id="2.40.30.20">
    <property type="match status" value="1"/>
</dbReference>
<evidence type="ECO:0000256" key="4">
    <source>
        <dbReference type="ARBA" id="ARBA00022448"/>
    </source>
</evidence>
<feature type="domain" description="ATP synthase alpha subunit C-terminal" evidence="16">
    <location>
        <begin position="373"/>
        <end position="498"/>
    </location>
</feature>
<comment type="function">
    <text evidence="1 14">Produces ATP from ADP in the presence of a proton gradient across the membrane. The alpha chain is a regulatory subunit.</text>
</comment>
<dbReference type="SUPFAM" id="SSF52540">
    <property type="entry name" value="P-loop containing nucleoside triphosphate hydrolases"/>
    <property type="match status" value="1"/>
</dbReference>
<feature type="domain" description="ATPase F1/V1/A1 complex alpha/beta subunit N-terminal" evidence="17">
    <location>
        <begin position="29"/>
        <end position="93"/>
    </location>
</feature>
<dbReference type="GO" id="GO:0046933">
    <property type="term" value="F:proton-transporting ATP synthase activity, rotational mechanism"/>
    <property type="evidence" value="ECO:0007669"/>
    <property type="project" value="UniProtKB-UniRule"/>
</dbReference>
<reference evidence="18" key="1">
    <citation type="journal article" date="2020" name="mSystems">
        <title>Genome- and Community-Level Interaction Insights into Carbon Utilization and Element Cycling Functions of Hydrothermarchaeota in Hydrothermal Sediment.</title>
        <authorList>
            <person name="Zhou Z."/>
            <person name="Liu Y."/>
            <person name="Xu W."/>
            <person name="Pan J."/>
            <person name="Luo Z.H."/>
            <person name="Li M."/>
        </authorList>
    </citation>
    <scope>NUCLEOTIDE SEQUENCE [LARGE SCALE GENOMIC DNA]</scope>
    <source>
        <strain evidence="18">HyVt-577</strain>
    </source>
</reference>
<evidence type="ECO:0000256" key="5">
    <source>
        <dbReference type="ARBA" id="ARBA00022741"/>
    </source>
</evidence>
<dbReference type="InterPro" id="IPR036121">
    <property type="entry name" value="ATPase_F1/V1/A1_a/bsu_N_sf"/>
</dbReference>
<evidence type="ECO:0000256" key="14">
    <source>
        <dbReference type="HAMAP-Rule" id="MF_01346"/>
    </source>
</evidence>
<dbReference type="HAMAP" id="MF_01346">
    <property type="entry name" value="ATP_synth_alpha_bact"/>
    <property type="match status" value="1"/>
</dbReference>
<dbReference type="InterPro" id="IPR033732">
    <property type="entry name" value="ATP_synth_F1_a_nt-bd_dom"/>
</dbReference>
<evidence type="ECO:0000256" key="6">
    <source>
        <dbReference type="ARBA" id="ARBA00022781"/>
    </source>
</evidence>
<dbReference type="InterPro" id="IPR004100">
    <property type="entry name" value="ATPase_F1/V1/A1_a/bsu_N"/>
</dbReference>
<keyword evidence="14" id="KW-1003">Cell membrane</keyword>
<keyword evidence="9 14" id="KW-0406">Ion transport</keyword>
<evidence type="ECO:0000259" key="15">
    <source>
        <dbReference type="Pfam" id="PF00006"/>
    </source>
</evidence>
<dbReference type="PANTHER" id="PTHR48082:SF2">
    <property type="entry name" value="ATP SYNTHASE SUBUNIT ALPHA, MITOCHONDRIAL"/>
    <property type="match status" value="1"/>
</dbReference>
<dbReference type="CDD" id="cd18116">
    <property type="entry name" value="ATP-synt_F1_alpha_N"/>
    <property type="match status" value="1"/>
</dbReference>
<dbReference type="Pfam" id="PF00006">
    <property type="entry name" value="ATP-synt_ab"/>
    <property type="match status" value="1"/>
</dbReference>
<dbReference type="CDD" id="cd01132">
    <property type="entry name" value="F1-ATPase_alpha_CD"/>
    <property type="match status" value="1"/>
</dbReference>
<evidence type="ECO:0000313" key="18">
    <source>
        <dbReference type="EMBL" id="HGY56855.1"/>
    </source>
</evidence>
<name>A0A7V4WW55_CALAY</name>
<dbReference type="Gene3D" id="3.40.50.300">
    <property type="entry name" value="P-loop containing nucleotide triphosphate hydrolases"/>
    <property type="match status" value="1"/>
</dbReference>
<feature type="domain" description="ATPase F1/V1/A1 complex alpha/beta subunit nucleotide-binding" evidence="15">
    <location>
        <begin position="151"/>
        <end position="366"/>
    </location>
</feature>
<keyword evidence="7 14" id="KW-0067">ATP-binding</keyword>
<evidence type="ECO:0000256" key="10">
    <source>
        <dbReference type="ARBA" id="ARBA00023136"/>
    </source>
</evidence>
<dbReference type="InterPro" id="IPR038376">
    <property type="entry name" value="ATP_synth_asu_C_sf"/>
</dbReference>
<evidence type="ECO:0000256" key="2">
    <source>
        <dbReference type="ARBA" id="ARBA00004170"/>
    </source>
</evidence>
<dbReference type="FunFam" id="3.40.50.300:FF:000002">
    <property type="entry name" value="ATP synthase subunit alpha"/>
    <property type="match status" value="1"/>
</dbReference>
<evidence type="ECO:0000256" key="11">
    <source>
        <dbReference type="ARBA" id="ARBA00023196"/>
    </source>
</evidence>
<evidence type="ECO:0000256" key="13">
    <source>
        <dbReference type="ARBA" id="ARBA00026013"/>
    </source>
</evidence>
<evidence type="ECO:0000256" key="8">
    <source>
        <dbReference type="ARBA" id="ARBA00022967"/>
    </source>
</evidence>
<feature type="site" description="Required for activity" evidence="14">
    <location>
        <position position="364"/>
    </location>
</feature>
<dbReference type="FunFam" id="2.40.30.20:FF:000001">
    <property type="entry name" value="ATP synthase subunit alpha"/>
    <property type="match status" value="1"/>
</dbReference>
<keyword evidence="11 14" id="KW-0139">CF(1)</keyword>
<dbReference type="InterPro" id="IPR023366">
    <property type="entry name" value="ATP_synth_asu-like_sf"/>
</dbReference>
<dbReference type="GO" id="GO:0045259">
    <property type="term" value="C:proton-transporting ATP synthase complex"/>
    <property type="evidence" value="ECO:0007669"/>
    <property type="project" value="UniProtKB-KW"/>
</dbReference>
<dbReference type="PROSITE" id="PS00152">
    <property type="entry name" value="ATPASE_ALPHA_BETA"/>
    <property type="match status" value="1"/>
</dbReference>
<evidence type="ECO:0000256" key="1">
    <source>
        <dbReference type="ARBA" id="ARBA00003784"/>
    </source>
</evidence>
<dbReference type="SUPFAM" id="SSF47917">
    <property type="entry name" value="C-terminal domain of alpha and beta subunits of F1 ATP synthase"/>
    <property type="match status" value="1"/>
</dbReference>
<dbReference type="FunFam" id="1.20.150.20:FF:000001">
    <property type="entry name" value="ATP synthase subunit alpha"/>
    <property type="match status" value="1"/>
</dbReference>
<organism evidence="18">
    <name type="scientific">Caldithrix abyssi</name>
    <dbReference type="NCBI Taxonomy" id="187145"/>
    <lineage>
        <taxon>Bacteria</taxon>
        <taxon>Pseudomonadati</taxon>
        <taxon>Calditrichota</taxon>
        <taxon>Calditrichia</taxon>
        <taxon>Calditrichales</taxon>
        <taxon>Calditrichaceae</taxon>
        <taxon>Caldithrix</taxon>
    </lineage>
</organism>
<keyword evidence="8 14" id="KW-1278">Translocase</keyword>
<keyword evidence="5 14" id="KW-0547">Nucleotide-binding</keyword>
<dbReference type="Gene3D" id="1.20.150.20">
    <property type="entry name" value="ATP synthase alpha/beta chain, C-terminal domain"/>
    <property type="match status" value="1"/>
</dbReference>
<dbReference type="InterPro" id="IPR000793">
    <property type="entry name" value="ATP_synth_asu_C"/>
</dbReference>
<proteinExistence type="inferred from homology"/>
<dbReference type="GO" id="GO:0005886">
    <property type="term" value="C:plasma membrane"/>
    <property type="evidence" value="ECO:0007669"/>
    <property type="project" value="UniProtKB-SubCell"/>
</dbReference>
<comment type="subcellular location">
    <subcellularLocation>
        <location evidence="14">Cell membrane</location>
        <topology evidence="14">Peripheral membrane protein</topology>
    </subcellularLocation>
    <subcellularLocation>
        <location evidence="2">Membrane</location>
        <topology evidence="2">Peripheral membrane protein</topology>
    </subcellularLocation>
</comment>
<keyword evidence="4 14" id="KW-0813">Transport</keyword>
<keyword evidence="6 14" id="KW-0375">Hydrogen ion transport</keyword>